<comment type="caution">
    <text evidence="10">The sequence shown here is derived from an EMBL/GenBank/DDBJ whole genome shotgun (WGS) entry which is preliminary data.</text>
</comment>
<evidence type="ECO:0000313" key="11">
    <source>
        <dbReference type="Proteomes" id="UP001460270"/>
    </source>
</evidence>
<dbReference type="GO" id="GO:0046983">
    <property type="term" value="F:protein dimerization activity"/>
    <property type="evidence" value="ECO:0007669"/>
    <property type="project" value="InterPro"/>
</dbReference>
<evidence type="ECO:0000259" key="9">
    <source>
        <dbReference type="SMART" id="SM01372"/>
    </source>
</evidence>
<feature type="region of interest" description="Disordered" evidence="8">
    <location>
        <begin position="1"/>
        <end position="22"/>
    </location>
</feature>
<dbReference type="InterPro" id="IPR032198">
    <property type="entry name" value="E2F_CC-MB"/>
</dbReference>
<dbReference type="InterPro" id="IPR036390">
    <property type="entry name" value="WH_DNA-bd_sf"/>
</dbReference>
<gene>
    <name evidence="10" type="ORF">WMY93_013267</name>
</gene>
<keyword evidence="3 7" id="KW-0805">Transcription regulation</keyword>
<dbReference type="Proteomes" id="UP001460270">
    <property type="component" value="Unassembled WGS sequence"/>
</dbReference>
<comment type="subcellular location">
    <subcellularLocation>
        <location evidence="1 7">Nucleus</location>
    </subcellularLocation>
</comment>
<proteinExistence type="inferred from homology"/>
<dbReference type="SUPFAM" id="SSF144074">
    <property type="entry name" value="E2F-DP heterodimerization region"/>
    <property type="match status" value="1"/>
</dbReference>
<reference evidence="11" key="1">
    <citation type="submission" date="2024-04" db="EMBL/GenBank/DDBJ databases">
        <title>Salinicola lusitanus LLJ914,a marine bacterium isolated from the Okinawa Trough.</title>
        <authorList>
            <person name="Li J."/>
        </authorList>
    </citation>
    <scope>NUCLEOTIDE SEQUENCE [LARGE SCALE GENOMIC DNA]</scope>
</reference>
<organism evidence="10 11">
    <name type="scientific">Mugilogobius chulae</name>
    <name type="common">yellowstripe goby</name>
    <dbReference type="NCBI Taxonomy" id="88201"/>
    <lineage>
        <taxon>Eukaryota</taxon>
        <taxon>Metazoa</taxon>
        <taxon>Chordata</taxon>
        <taxon>Craniata</taxon>
        <taxon>Vertebrata</taxon>
        <taxon>Euteleostomi</taxon>
        <taxon>Actinopterygii</taxon>
        <taxon>Neopterygii</taxon>
        <taxon>Teleostei</taxon>
        <taxon>Neoteleostei</taxon>
        <taxon>Acanthomorphata</taxon>
        <taxon>Gobiaria</taxon>
        <taxon>Gobiiformes</taxon>
        <taxon>Gobioidei</taxon>
        <taxon>Gobiidae</taxon>
        <taxon>Gobionellinae</taxon>
        <taxon>Mugilogobius</taxon>
    </lineage>
</organism>
<dbReference type="EMBL" id="JBBPFD010000009">
    <property type="protein sequence ID" value="KAK7913056.1"/>
    <property type="molecule type" value="Genomic_DNA"/>
</dbReference>
<dbReference type="InterPro" id="IPR036388">
    <property type="entry name" value="WH-like_DNA-bd_sf"/>
</dbReference>
<dbReference type="SMART" id="SM01372">
    <property type="entry name" value="E2F_TDP"/>
    <property type="match status" value="1"/>
</dbReference>
<dbReference type="Gene3D" id="1.10.10.10">
    <property type="entry name" value="Winged helix-like DNA-binding domain superfamily/Winged helix DNA-binding domain"/>
    <property type="match status" value="1"/>
</dbReference>
<dbReference type="Pfam" id="PF16421">
    <property type="entry name" value="E2F_CC-MB"/>
    <property type="match status" value="1"/>
</dbReference>
<feature type="domain" description="E2F/DP family winged-helix DNA-binding" evidence="9">
    <location>
        <begin position="24"/>
        <end position="90"/>
    </location>
</feature>
<dbReference type="InterPro" id="IPR037241">
    <property type="entry name" value="E2F-DP_heterodim"/>
</dbReference>
<evidence type="ECO:0000256" key="8">
    <source>
        <dbReference type="SAM" id="MobiDB-lite"/>
    </source>
</evidence>
<dbReference type="Gene3D" id="6.10.250.540">
    <property type="match status" value="1"/>
</dbReference>
<name>A0AAW0NZG2_9GOBI</name>
<dbReference type="FunFam" id="1.10.10.10:FF:000458">
    <property type="entry name" value="E2F-like (Mammalian transcription factor)"/>
    <property type="match status" value="1"/>
</dbReference>
<accession>A0AAW0NZG2</accession>
<evidence type="ECO:0000256" key="1">
    <source>
        <dbReference type="ARBA" id="ARBA00004123"/>
    </source>
</evidence>
<dbReference type="InterPro" id="IPR003316">
    <property type="entry name" value="E2F_WHTH_DNA-bd_dom"/>
</dbReference>
<evidence type="ECO:0000256" key="6">
    <source>
        <dbReference type="ARBA" id="ARBA00023242"/>
    </source>
</evidence>
<comment type="similarity">
    <text evidence="2 7">Belongs to the E2F/DP family.</text>
</comment>
<dbReference type="GO" id="GO:0090575">
    <property type="term" value="C:RNA polymerase II transcription regulator complex"/>
    <property type="evidence" value="ECO:0007669"/>
    <property type="project" value="TreeGrafter"/>
</dbReference>
<keyword evidence="11" id="KW-1185">Reference proteome</keyword>
<dbReference type="Pfam" id="PF02319">
    <property type="entry name" value="WHD_E2F_TDP"/>
    <property type="match status" value="1"/>
</dbReference>
<protein>
    <recommendedName>
        <fullName evidence="9">E2F/DP family winged-helix DNA-binding domain-containing protein</fullName>
    </recommendedName>
</protein>
<sequence>MEVEDALSSPEEDSEVPELTHKPRSLKSLTRIAVRFVELMHNSEGGRLDLKEAVRVLAVTQKRRIYDITNVLEGIGLIEKITKNVVQWKGVLPGGSSLNISRQHMLLKCELKELKEKEEIIDLHLRWVRQSIKNIYEECKPLSYVDHEDICNSFSGHTILAVQAPSGTQLDVPIPKAVRDGPTTYQIHLKSTNGPIDVVLLNKRSDNSDAVILPVPPSKEVLQRAQLALANLTEKQIRSLSCQTSEKPNPRNVRTLQTLFQELESNNAGLSGFHCLSRNIRDLLDPTKDITGENNPSKANPFMAPDVISLSPHPINDYSCNLDESEGLSDLFDVPMF</sequence>
<dbReference type="GO" id="GO:0000978">
    <property type="term" value="F:RNA polymerase II cis-regulatory region sequence-specific DNA binding"/>
    <property type="evidence" value="ECO:0007669"/>
    <property type="project" value="InterPro"/>
</dbReference>
<dbReference type="InterPro" id="IPR015633">
    <property type="entry name" value="E2F"/>
</dbReference>
<dbReference type="PANTHER" id="PTHR12081:SF18">
    <property type="entry name" value="TRANSCRIPTION FACTOR E2F2-RELATED"/>
    <property type="match status" value="1"/>
</dbReference>
<dbReference type="SUPFAM" id="SSF46785">
    <property type="entry name" value="Winged helix' DNA-binding domain"/>
    <property type="match status" value="1"/>
</dbReference>
<evidence type="ECO:0000256" key="7">
    <source>
        <dbReference type="RuleBase" id="RU003796"/>
    </source>
</evidence>
<keyword evidence="5 7" id="KW-0804">Transcription</keyword>
<evidence type="ECO:0000256" key="3">
    <source>
        <dbReference type="ARBA" id="ARBA00023015"/>
    </source>
</evidence>
<dbReference type="CDD" id="cd14660">
    <property type="entry name" value="E2F_DD"/>
    <property type="match status" value="1"/>
</dbReference>
<dbReference type="AlphaFoldDB" id="A0AAW0NZG2"/>
<evidence type="ECO:0000256" key="2">
    <source>
        <dbReference type="ARBA" id="ARBA00010940"/>
    </source>
</evidence>
<evidence type="ECO:0000256" key="4">
    <source>
        <dbReference type="ARBA" id="ARBA00023125"/>
    </source>
</evidence>
<evidence type="ECO:0000256" key="5">
    <source>
        <dbReference type="ARBA" id="ARBA00023163"/>
    </source>
</evidence>
<dbReference type="GO" id="GO:0000981">
    <property type="term" value="F:DNA-binding transcription factor activity, RNA polymerase II-specific"/>
    <property type="evidence" value="ECO:0007669"/>
    <property type="project" value="TreeGrafter"/>
</dbReference>
<evidence type="ECO:0000313" key="10">
    <source>
        <dbReference type="EMBL" id="KAK7913056.1"/>
    </source>
</evidence>
<keyword evidence="4 7" id="KW-0238">DNA-binding</keyword>
<dbReference type="PANTHER" id="PTHR12081">
    <property type="entry name" value="TRANSCRIPTION FACTOR E2F"/>
    <property type="match status" value="1"/>
</dbReference>
<feature type="compositionally biased region" description="Acidic residues" evidence="8">
    <location>
        <begin position="1"/>
        <end position="16"/>
    </location>
</feature>
<keyword evidence="6 7" id="KW-0539">Nucleus</keyword>